<gene>
    <name evidence="3" type="ORF">SAMN05444682_115134</name>
</gene>
<dbReference type="InterPro" id="IPR025400">
    <property type="entry name" value="Lin1244/Lin1753-like_N"/>
</dbReference>
<organism evidence="3 4">
    <name type="scientific">Parapedobacter indicus</name>
    <dbReference type="NCBI Taxonomy" id="1477437"/>
    <lineage>
        <taxon>Bacteria</taxon>
        <taxon>Pseudomonadati</taxon>
        <taxon>Bacteroidota</taxon>
        <taxon>Sphingobacteriia</taxon>
        <taxon>Sphingobacteriales</taxon>
        <taxon>Sphingobacteriaceae</taxon>
        <taxon>Parapedobacter</taxon>
    </lineage>
</organism>
<evidence type="ECO:0000259" key="2">
    <source>
        <dbReference type="Pfam" id="PF14297"/>
    </source>
</evidence>
<dbReference type="AlphaFoldDB" id="A0A1I3V3B5"/>
<evidence type="ECO:0000256" key="1">
    <source>
        <dbReference type="SAM" id="MobiDB-lite"/>
    </source>
</evidence>
<dbReference type="Pfam" id="PF14297">
    <property type="entry name" value="Lin1244_N"/>
    <property type="match status" value="1"/>
</dbReference>
<reference evidence="3 4" key="1">
    <citation type="submission" date="2016-10" db="EMBL/GenBank/DDBJ databases">
        <authorList>
            <person name="de Groot N.N."/>
        </authorList>
    </citation>
    <scope>NUCLEOTIDE SEQUENCE [LARGE SCALE GENOMIC DNA]</scope>
    <source>
        <strain evidence="3 4">RK1</strain>
    </source>
</reference>
<feature type="domain" description="Lin1244/Lin1753-like N-terminal" evidence="2">
    <location>
        <begin position="12"/>
        <end position="101"/>
    </location>
</feature>
<keyword evidence="4" id="KW-1185">Reference proteome</keyword>
<dbReference type="EMBL" id="FOQO01000015">
    <property type="protein sequence ID" value="SFJ88631.1"/>
    <property type="molecule type" value="Genomic_DNA"/>
</dbReference>
<protein>
    <recommendedName>
        <fullName evidence="2">Lin1244/Lin1753-like N-terminal domain-containing protein</fullName>
    </recommendedName>
</protein>
<evidence type="ECO:0000313" key="3">
    <source>
        <dbReference type="EMBL" id="SFJ88631.1"/>
    </source>
</evidence>
<dbReference type="STRING" id="1477437.SAMN05444682_115134"/>
<dbReference type="OrthoDB" id="714431at2"/>
<feature type="compositionally biased region" description="Basic and acidic residues" evidence="1">
    <location>
        <begin position="261"/>
        <end position="273"/>
    </location>
</feature>
<feature type="region of interest" description="Disordered" evidence="1">
    <location>
        <begin position="243"/>
        <end position="273"/>
    </location>
</feature>
<dbReference type="Proteomes" id="UP000198670">
    <property type="component" value="Unassembled WGS sequence"/>
</dbReference>
<proteinExistence type="predicted"/>
<accession>A0A1I3V3B5</accession>
<evidence type="ECO:0000313" key="4">
    <source>
        <dbReference type="Proteomes" id="UP000198670"/>
    </source>
</evidence>
<feature type="compositionally biased region" description="Polar residues" evidence="1">
    <location>
        <begin position="247"/>
        <end position="256"/>
    </location>
</feature>
<name>A0A1I3V3B5_9SPHI</name>
<dbReference type="RefSeq" id="WP_090632120.1">
    <property type="nucleotide sequence ID" value="NZ_FOQO01000015.1"/>
</dbReference>
<sequence>MAGRPKKNTVDYFPHYIGDGKKIQFIEAKYGNDGYATWYKILESLARTSDHYLNLNEEIDTMFLASKCRVDVDSLEAIITDLSKLGAINKTLWEHRIIWSEVFMESIKDAYRKRTSNSLTLSDICRHLYAENVISVDLNSISGAGNTRNIEREIEREIIEKEKGNLGADFDPPAPPKKSIEERKLSFKISVEKYIAEYDREMLNSFYRYWTEMNEGGRKMRFEMEKVFEVKKRLVTWEKNDLKFKSHQNGKSNQNNRARRHDPAPRSEGYGKL</sequence>